<reference evidence="2 3" key="1">
    <citation type="submission" date="2018-12" db="EMBL/GenBank/DDBJ databases">
        <authorList>
            <consortium name="Pathogen Informatics"/>
        </authorList>
    </citation>
    <scope>NUCLEOTIDE SEQUENCE [LARGE SCALE GENOMIC DNA]</scope>
    <source>
        <strain evidence="2 3">NCTC7406</strain>
    </source>
</reference>
<evidence type="ECO:0000313" key="3">
    <source>
        <dbReference type="Proteomes" id="UP000276345"/>
    </source>
</evidence>
<evidence type="ECO:0000256" key="1">
    <source>
        <dbReference type="ARBA" id="ARBA00008618"/>
    </source>
</evidence>
<dbReference type="Pfam" id="PF03230">
    <property type="entry name" value="Antirestrict"/>
    <property type="match status" value="1"/>
</dbReference>
<proteinExistence type="inferred from homology"/>
<dbReference type="Gene3D" id="3.30.70.3580">
    <property type="entry name" value="Antirestriction protein"/>
    <property type="match status" value="1"/>
</dbReference>
<dbReference type="Proteomes" id="UP000276345">
    <property type="component" value="Chromosome"/>
</dbReference>
<dbReference type="InterPro" id="IPR004914">
    <property type="entry name" value="Antirestrict"/>
</dbReference>
<evidence type="ECO:0000313" key="2">
    <source>
        <dbReference type="EMBL" id="VEA03546.1"/>
    </source>
</evidence>
<gene>
    <name evidence="2" type="ORF">NCTC7406_00922</name>
</gene>
<accession>A0A3S4G136</accession>
<comment type="similarity">
    <text evidence="1">Belongs to the antirestriction protein family.</text>
</comment>
<sequence length="142" mass="16086">MDNVAMINMQPVCYAAIYLEFFHNRAHVDECFRYWADELSDDYGGGSRHNPMTCNPKWEGRRLSNGGFYLTPMSRLTYLVSVAGNGYEGTMTAEAFGITLSLFALCYIAEKTEDDRDIALYHALRDYALDHSESVEIMAAID</sequence>
<name>A0A3S4G136_SALET</name>
<dbReference type="AlphaFoldDB" id="A0A3S4G136"/>
<organism evidence="2 3">
    <name type="scientific">Salmonella enterica subsp. enterica serovar Sanjuan</name>
    <dbReference type="NCBI Taxonomy" id="1160765"/>
    <lineage>
        <taxon>Bacteria</taxon>
        <taxon>Pseudomonadati</taxon>
        <taxon>Pseudomonadota</taxon>
        <taxon>Gammaproteobacteria</taxon>
        <taxon>Enterobacterales</taxon>
        <taxon>Enterobacteriaceae</taxon>
        <taxon>Salmonella</taxon>
    </lineage>
</organism>
<protein>
    <submittedName>
        <fullName evidence="2">Antirestriction protein</fullName>
    </submittedName>
</protein>
<dbReference type="InterPro" id="IPR042297">
    <property type="entry name" value="Antirestriction_sf"/>
</dbReference>
<dbReference type="EMBL" id="LR134142">
    <property type="protein sequence ID" value="VEA03546.1"/>
    <property type="molecule type" value="Genomic_DNA"/>
</dbReference>